<dbReference type="Pfam" id="PF22848">
    <property type="entry name" value="ASD1_dom"/>
    <property type="match status" value="1"/>
</dbReference>
<keyword evidence="10" id="KW-1185">Reference proteome</keyword>
<keyword evidence="6" id="KW-0119">Carbohydrate metabolism</keyword>
<gene>
    <name evidence="9" type="ORF">CLV54_0116</name>
</gene>
<dbReference type="Gene3D" id="3.20.20.80">
    <property type="entry name" value="Glycosidases"/>
    <property type="match status" value="1"/>
</dbReference>
<comment type="subunit">
    <text evidence="3">Homohexamer; trimer of dimers.</text>
</comment>
<dbReference type="Pfam" id="PF06964">
    <property type="entry name" value="Alpha-L-AF_C"/>
    <property type="match status" value="1"/>
</dbReference>
<dbReference type="Proteomes" id="UP000230161">
    <property type="component" value="Unassembled WGS sequence"/>
</dbReference>
<comment type="similarity">
    <text evidence="2">Belongs to the glycosyl hydrolase 51 family.</text>
</comment>
<evidence type="ECO:0000256" key="1">
    <source>
        <dbReference type="ARBA" id="ARBA00001462"/>
    </source>
</evidence>
<dbReference type="SUPFAM" id="SSF51445">
    <property type="entry name" value="(Trans)glycosidases"/>
    <property type="match status" value="1"/>
</dbReference>
<comment type="caution">
    <text evidence="9">The sequence shown here is derived from an EMBL/GenBank/DDBJ whole genome shotgun (WGS) entry which is preliminary data.</text>
</comment>
<dbReference type="SMART" id="SM00813">
    <property type="entry name" value="Alpha-L-AF_C"/>
    <property type="match status" value="1"/>
</dbReference>
<dbReference type="PANTHER" id="PTHR43576:SF3">
    <property type="entry name" value="ALPHA-L-ARABINOFURANOSIDASE C"/>
    <property type="match status" value="1"/>
</dbReference>
<accession>A0A2M9C3M8</accession>
<evidence type="ECO:0000256" key="3">
    <source>
        <dbReference type="ARBA" id="ARBA00011165"/>
    </source>
</evidence>
<keyword evidence="5" id="KW-0378">Hydrolase</keyword>
<evidence type="ECO:0000256" key="4">
    <source>
        <dbReference type="ARBA" id="ARBA00012670"/>
    </source>
</evidence>
<dbReference type="GO" id="GO:0046556">
    <property type="term" value="F:alpha-L-arabinofuranosidase activity"/>
    <property type="evidence" value="ECO:0007669"/>
    <property type="project" value="UniProtKB-EC"/>
</dbReference>
<protein>
    <recommendedName>
        <fullName evidence="4">non-reducing end alpha-L-arabinofuranosidase</fullName>
        <ecNumber evidence="4">3.2.1.55</ecNumber>
    </recommendedName>
</protein>
<dbReference type="GO" id="GO:0046373">
    <property type="term" value="P:L-arabinose metabolic process"/>
    <property type="evidence" value="ECO:0007669"/>
    <property type="project" value="InterPro"/>
</dbReference>
<dbReference type="PANTHER" id="PTHR43576">
    <property type="entry name" value="ALPHA-L-ARABINOFURANOSIDASE C-RELATED"/>
    <property type="match status" value="1"/>
</dbReference>
<evidence type="ECO:0000256" key="6">
    <source>
        <dbReference type="ARBA" id="ARBA00023277"/>
    </source>
</evidence>
<dbReference type="SUPFAM" id="SSF51011">
    <property type="entry name" value="Glycosyl hydrolase domain"/>
    <property type="match status" value="1"/>
</dbReference>
<evidence type="ECO:0000256" key="5">
    <source>
        <dbReference type="ARBA" id="ARBA00022801"/>
    </source>
</evidence>
<dbReference type="Gene3D" id="2.60.40.1180">
    <property type="entry name" value="Golgi alpha-mannosidase II"/>
    <property type="match status" value="1"/>
</dbReference>
<evidence type="ECO:0000259" key="8">
    <source>
        <dbReference type="SMART" id="SM00813"/>
    </source>
</evidence>
<evidence type="ECO:0000313" key="10">
    <source>
        <dbReference type="Proteomes" id="UP000230161"/>
    </source>
</evidence>
<dbReference type="InterPro" id="IPR010720">
    <property type="entry name" value="Alpha-L-AF_C"/>
</dbReference>
<name>A0A2M9C3M8_9MICO</name>
<evidence type="ECO:0000256" key="7">
    <source>
        <dbReference type="ARBA" id="ARBA00023295"/>
    </source>
</evidence>
<dbReference type="EC" id="3.2.1.55" evidence="4"/>
<evidence type="ECO:0000313" key="9">
    <source>
        <dbReference type="EMBL" id="PJJ65089.1"/>
    </source>
</evidence>
<dbReference type="AlphaFoldDB" id="A0A2M9C3M8"/>
<proteinExistence type="inferred from homology"/>
<dbReference type="InterPro" id="IPR017853">
    <property type="entry name" value="GH"/>
</dbReference>
<comment type="catalytic activity">
    <reaction evidence="1">
        <text>Hydrolysis of terminal non-reducing alpha-L-arabinofuranoside residues in alpha-L-arabinosides.</text>
        <dbReference type="EC" id="3.2.1.55"/>
    </reaction>
</comment>
<dbReference type="EMBL" id="PGFB01000001">
    <property type="protein sequence ID" value="PJJ65089.1"/>
    <property type="molecule type" value="Genomic_DNA"/>
</dbReference>
<dbReference type="GO" id="GO:0000272">
    <property type="term" value="P:polysaccharide catabolic process"/>
    <property type="evidence" value="ECO:0007669"/>
    <property type="project" value="TreeGrafter"/>
</dbReference>
<sequence>MHHLRPTADPAASDHVGITLGPAVGTASPRLFGSFVEHLGRGVYGGIYEPGHPSATSEGFRGDVLELVRELGVTVVRYPGGNFVSGYDWRDGVGPRDRRPSRLDLAWKSIETNEFGTDEFAAWCRAAGVEPMLAINLGLGDTASAVRLLEYTNHPSGTELSDERVANGSPEPHDVRLWCLGNELDGPWQLGHRTAEGYAEIAAVTASAMRMFDPELELVAVGSSNAEMPTFGAWEQTVLERTAGLVDFLSCHIYFYEDDDLGAFLRSARVLDGFLEKVDAVIRHVKATQPDARDVKISLDEWNVWDHREYGGIASRPGFEIAPRLLEVDYTVADAVVVGSLLQSILTHCDIVTIAAMAQLVNVIGPIRAEPGTPAWRQTIFHPFAAAARSAGHTVISTRTDAADTADGADTVATVTQSADGTAVEVMLTNRSPERSADVDLDLRSLAPDAVESAQLLWDPDAHASNTADDRDRVVLRPVPAVLGEGRLRLSLPPVSWAAVRLSCRPNGG</sequence>
<dbReference type="InterPro" id="IPR013780">
    <property type="entry name" value="Glyco_hydro_b"/>
</dbReference>
<dbReference type="InterPro" id="IPR055235">
    <property type="entry name" value="ASD1_cat"/>
</dbReference>
<evidence type="ECO:0000256" key="2">
    <source>
        <dbReference type="ARBA" id="ARBA00007186"/>
    </source>
</evidence>
<keyword evidence="7" id="KW-0326">Glycosidase</keyword>
<feature type="domain" description="Alpha-L-arabinofuranosidase C-terminal" evidence="8">
    <location>
        <begin position="300"/>
        <end position="496"/>
    </location>
</feature>
<organism evidence="9 10">
    <name type="scientific">Compostimonas suwonensis</name>
    <dbReference type="NCBI Taxonomy" id="1048394"/>
    <lineage>
        <taxon>Bacteria</taxon>
        <taxon>Bacillati</taxon>
        <taxon>Actinomycetota</taxon>
        <taxon>Actinomycetes</taxon>
        <taxon>Micrococcales</taxon>
        <taxon>Microbacteriaceae</taxon>
        <taxon>Compostimonas</taxon>
    </lineage>
</organism>
<reference evidence="9 10" key="1">
    <citation type="submission" date="2017-11" db="EMBL/GenBank/DDBJ databases">
        <title>Genomic Encyclopedia of Archaeal and Bacterial Type Strains, Phase II (KMG-II): From Individual Species to Whole Genera.</title>
        <authorList>
            <person name="Goeker M."/>
        </authorList>
    </citation>
    <scope>NUCLEOTIDE SEQUENCE [LARGE SCALE GENOMIC DNA]</scope>
    <source>
        <strain evidence="9 10">DSM 25625</strain>
    </source>
</reference>